<gene>
    <name evidence="2" type="ORF">STAS_05442</name>
</gene>
<comment type="caution">
    <text evidence="2">The sequence shown here is derived from an EMBL/GenBank/DDBJ whole genome shotgun (WGS) entry which is preliminary data.</text>
</comment>
<protein>
    <submittedName>
        <fullName evidence="2">Repulsive guidance molecule A</fullName>
    </submittedName>
</protein>
<dbReference type="EMBL" id="BKCP01004002">
    <property type="protein sequence ID" value="GER29571.1"/>
    <property type="molecule type" value="Genomic_DNA"/>
</dbReference>
<evidence type="ECO:0000256" key="1">
    <source>
        <dbReference type="SAM" id="MobiDB-lite"/>
    </source>
</evidence>
<sequence>MKNIGPLLLLNLWHKHLEDTVLHLSLDITRLIYSATVPPSAIFFIFKFLLPFSSDGESVLLHRHLDVLLPQPRHVHAQMKPIGSLPSIPIPAGARRFHDLVHHVQDLVQAASCGKWTQYEQKQIQKLPEKGEKIRRSGRRSTSRSRSSPSYSRIAFVLKRRKAAGRAAADLERRLEATSLFRAREDAIDSFSL</sequence>
<reference evidence="3" key="1">
    <citation type="journal article" date="2019" name="Curr. Biol.">
        <title>Genome Sequence of Striga asiatica Provides Insight into the Evolution of Plant Parasitism.</title>
        <authorList>
            <person name="Yoshida S."/>
            <person name="Kim S."/>
            <person name="Wafula E.K."/>
            <person name="Tanskanen J."/>
            <person name="Kim Y.M."/>
            <person name="Honaas L."/>
            <person name="Yang Z."/>
            <person name="Spallek T."/>
            <person name="Conn C.E."/>
            <person name="Ichihashi Y."/>
            <person name="Cheong K."/>
            <person name="Cui S."/>
            <person name="Der J.P."/>
            <person name="Gundlach H."/>
            <person name="Jiao Y."/>
            <person name="Hori C."/>
            <person name="Ishida J.K."/>
            <person name="Kasahara H."/>
            <person name="Kiba T."/>
            <person name="Kim M.S."/>
            <person name="Koo N."/>
            <person name="Laohavisit A."/>
            <person name="Lee Y.H."/>
            <person name="Lumba S."/>
            <person name="McCourt P."/>
            <person name="Mortimer J.C."/>
            <person name="Mutuku J.M."/>
            <person name="Nomura T."/>
            <person name="Sasaki-Sekimoto Y."/>
            <person name="Seto Y."/>
            <person name="Wang Y."/>
            <person name="Wakatake T."/>
            <person name="Sakakibara H."/>
            <person name="Demura T."/>
            <person name="Yamaguchi S."/>
            <person name="Yoneyama K."/>
            <person name="Manabe R.I."/>
            <person name="Nelson D.C."/>
            <person name="Schulman A.H."/>
            <person name="Timko M.P."/>
            <person name="dePamphilis C.W."/>
            <person name="Choi D."/>
            <person name="Shirasu K."/>
        </authorList>
    </citation>
    <scope>NUCLEOTIDE SEQUENCE [LARGE SCALE GENOMIC DNA]</scope>
    <source>
        <strain evidence="3">cv. UVA1</strain>
    </source>
</reference>
<dbReference type="AlphaFoldDB" id="A0A5A7PA56"/>
<accession>A0A5A7PA56</accession>
<feature type="region of interest" description="Disordered" evidence="1">
    <location>
        <begin position="127"/>
        <end position="148"/>
    </location>
</feature>
<evidence type="ECO:0000313" key="2">
    <source>
        <dbReference type="EMBL" id="GER29571.1"/>
    </source>
</evidence>
<proteinExistence type="predicted"/>
<name>A0A5A7PA56_STRAF</name>
<evidence type="ECO:0000313" key="3">
    <source>
        <dbReference type="Proteomes" id="UP000325081"/>
    </source>
</evidence>
<organism evidence="2 3">
    <name type="scientific">Striga asiatica</name>
    <name type="common">Asiatic witchweed</name>
    <name type="synonym">Buchnera asiatica</name>
    <dbReference type="NCBI Taxonomy" id="4170"/>
    <lineage>
        <taxon>Eukaryota</taxon>
        <taxon>Viridiplantae</taxon>
        <taxon>Streptophyta</taxon>
        <taxon>Embryophyta</taxon>
        <taxon>Tracheophyta</taxon>
        <taxon>Spermatophyta</taxon>
        <taxon>Magnoliopsida</taxon>
        <taxon>eudicotyledons</taxon>
        <taxon>Gunneridae</taxon>
        <taxon>Pentapetalae</taxon>
        <taxon>asterids</taxon>
        <taxon>lamiids</taxon>
        <taxon>Lamiales</taxon>
        <taxon>Orobanchaceae</taxon>
        <taxon>Buchnereae</taxon>
        <taxon>Striga</taxon>
    </lineage>
</organism>
<dbReference type="Proteomes" id="UP000325081">
    <property type="component" value="Unassembled WGS sequence"/>
</dbReference>
<keyword evidence="3" id="KW-1185">Reference proteome</keyword>